<keyword evidence="2" id="KW-0812">Transmembrane</keyword>
<dbReference type="Pfam" id="PF13927">
    <property type="entry name" value="Ig_3"/>
    <property type="match status" value="2"/>
</dbReference>
<dbReference type="InterPro" id="IPR013098">
    <property type="entry name" value="Ig_I-set"/>
</dbReference>
<keyword evidence="8" id="KW-0393">Immunoglobulin domain</keyword>
<keyword evidence="13" id="KW-1185">Reference proteome</keyword>
<feature type="domain" description="Ig-like" evidence="11">
    <location>
        <begin position="234"/>
        <end position="318"/>
    </location>
</feature>
<evidence type="ECO:0000259" key="10">
    <source>
        <dbReference type="PROSITE" id="PS50279"/>
    </source>
</evidence>
<evidence type="ECO:0000256" key="7">
    <source>
        <dbReference type="ARBA" id="ARBA00023180"/>
    </source>
</evidence>
<dbReference type="InterPro" id="IPR009138">
    <property type="entry name" value="Neural_cell_adh"/>
</dbReference>
<dbReference type="SMART" id="SM00408">
    <property type="entry name" value="IGc2"/>
    <property type="match status" value="4"/>
</dbReference>
<dbReference type="Gene3D" id="2.60.40.10">
    <property type="entry name" value="Immunoglobulins"/>
    <property type="match status" value="4"/>
</dbReference>
<dbReference type="SMART" id="SM00131">
    <property type="entry name" value="KU"/>
    <property type="match status" value="2"/>
</dbReference>
<evidence type="ECO:0000256" key="9">
    <source>
        <dbReference type="SAM" id="SignalP"/>
    </source>
</evidence>
<dbReference type="SMART" id="SM00409">
    <property type="entry name" value="IG"/>
    <property type="match status" value="5"/>
</dbReference>
<feature type="signal peptide" evidence="9">
    <location>
        <begin position="1"/>
        <end position="18"/>
    </location>
</feature>
<evidence type="ECO:0000256" key="2">
    <source>
        <dbReference type="ARBA" id="ARBA00022692"/>
    </source>
</evidence>
<dbReference type="InterPro" id="IPR003599">
    <property type="entry name" value="Ig_sub"/>
</dbReference>
<dbReference type="PANTHER" id="PTHR45080:SF8">
    <property type="entry name" value="IG-LIKE DOMAIN-CONTAINING PROTEIN"/>
    <property type="match status" value="1"/>
</dbReference>
<dbReference type="InterPro" id="IPR002223">
    <property type="entry name" value="Kunitz_BPTI"/>
</dbReference>
<feature type="domain" description="Ig-like" evidence="11">
    <location>
        <begin position="147"/>
        <end position="227"/>
    </location>
</feature>
<dbReference type="PRINTS" id="PR01838">
    <property type="entry name" value="NCAMFAMILY"/>
</dbReference>
<dbReference type="InterPro" id="IPR013783">
    <property type="entry name" value="Ig-like_fold"/>
</dbReference>
<dbReference type="Pfam" id="PF00014">
    <property type="entry name" value="Kunitz_BPTI"/>
    <property type="match status" value="2"/>
</dbReference>
<evidence type="ECO:0000313" key="13">
    <source>
        <dbReference type="Proteomes" id="UP001652700"/>
    </source>
</evidence>
<dbReference type="CDD" id="cd00096">
    <property type="entry name" value="Ig"/>
    <property type="match status" value="3"/>
</dbReference>
<feature type="domain" description="Ig-like" evidence="11">
    <location>
        <begin position="497"/>
        <end position="581"/>
    </location>
</feature>
<comment type="subcellular location">
    <subcellularLocation>
        <location evidence="1">Membrane</location>
        <topology evidence="1">Single-pass membrane protein</topology>
    </subcellularLocation>
</comment>
<dbReference type="InterPro" id="IPR007110">
    <property type="entry name" value="Ig-like_dom"/>
</dbReference>
<keyword evidence="7" id="KW-0325">Glycoprotein</keyword>
<dbReference type="InterPro" id="IPR036880">
    <property type="entry name" value="Kunitz_BPTI_sf"/>
</dbReference>
<evidence type="ECO:0000259" key="11">
    <source>
        <dbReference type="PROSITE" id="PS50835"/>
    </source>
</evidence>
<evidence type="ECO:0000313" key="12">
    <source>
        <dbReference type="EnsemblMetazoa" id="XP_050518067.1"/>
    </source>
</evidence>
<dbReference type="Pfam" id="PF07679">
    <property type="entry name" value="I-set"/>
    <property type="match status" value="2"/>
</dbReference>
<accession>A0ABM5L6K8</accession>
<evidence type="ECO:0000256" key="4">
    <source>
        <dbReference type="ARBA" id="ARBA00022989"/>
    </source>
</evidence>
<feature type="domain" description="Ig-like" evidence="11">
    <location>
        <begin position="322"/>
        <end position="404"/>
    </location>
</feature>
<feature type="chain" id="PRO_5045982942" description="Papilin-like" evidence="9">
    <location>
        <begin position="19"/>
        <end position="582"/>
    </location>
</feature>
<evidence type="ECO:0000256" key="6">
    <source>
        <dbReference type="ARBA" id="ARBA00023157"/>
    </source>
</evidence>
<dbReference type="Gene3D" id="4.10.410.10">
    <property type="entry name" value="Pancreatic trypsin inhibitor Kunitz domain"/>
    <property type="match status" value="2"/>
</dbReference>
<dbReference type="Proteomes" id="UP001652700">
    <property type="component" value="Unplaced"/>
</dbReference>
<reference evidence="12" key="1">
    <citation type="submission" date="2025-05" db="UniProtKB">
        <authorList>
            <consortium name="EnsemblMetazoa"/>
        </authorList>
    </citation>
    <scope>IDENTIFICATION</scope>
</reference>
<keyword evidence="4" id="KW-1133">Transmembrane helix</keyword>
<dbReference type="EnsemblMetazoa" id="XM_050662110.1">
    <property type="protein sequence ID" value="XP_050518067.1"/>
    <property type="gene ID" value="LOC114341322"/>
</dbReference>
<sequence length="582" mass="64215">MNKLIVLCIYLILQCSYGDDDTIDAQVGCFLPKDKGQCRNYTTAWFFDVEYGGCSRFWYGGCEGNANRYKSKEECEDTCVDPEGAKKCNLPKVSGPCEGYYVSYYYEKDVKTCFPFTYGGCLGNSNRFNSREECMYFCGEDDIQVPPRISLNSTKLVVYPGEQAYINCSATGDQPIKISWRFFGSDMPTSVTNKDGYISFNDIQLEHAGTYVCVATNPAGNSSAKVDLIVKVPPRISLTSYRLEAHPGEYHFINCNATGDQPIEISWSSLGRDMPNSVFTKDGYVSFNSTQLQDAGRYLCVAKNEAGKAGAVADVIIEPVPPRINLSSTRLELRLGDSGFVDCYANGEQPIDISWSAWEHSMPKSVYIRDRVIGFNNIQMEHAGKYLCVAKNRGGKASAEVDVIVKVPPRITLNSSRLIAHLGQYHLTNSSATGDQPFEIFSPAAVSDMPSSVTAKGGYISFNDIQLEHVGNYLCLASNRTGKADAVTDVIVEPVPPTITLSSKILEAHIGQLRSITCNATGDQPIDVYWLPWKRSLPNNVLIDGRDIIFNTIQWQHHGKYVCVAKNPAGIAEAFADVNVTD</sequence>
<dbReference type="PROSITE" id="PS50835">
    <property type="entry name" value="IG_LIKE"/>
    <property type="match status" value="4"/>
</dbReference>
<dbReference type="InterPro" id="IPR036179">
    <property type="entry name" value="Ig-like_dom_sf"/>
</dbReference>
<dbReference type="PANTHER" id="PTHR45080">
    <property type="entry name" value="CONTACTIN 5"/>
    <property type="match status" value="1"/>
</dbReference>
<dbReference type="CDD" id="cd00109">
    <property type="entry name" value="Kunitz-type"/>
    <property type="match status" value="1"/>
</dbReference>
<keyword evidence="3 9" id="KW-0732">Signal</keyword>
<evidence type="ECO:0008006" key="14">
    <source>
        <dbReference type="Google" id="ProtNLM"/>
    </source>
</evidence>
<name>A0ABM5L6K8_DIAVI</name>
<keyword evidence="6" id="KW-1015">Disulfide bond</keyword>
<dbReference type="SUPFAM" id="SSF57362">
    <property type="entry name" value="BPTI-like"/>
    <property type="match status" value="2"/>
</dbReference>
<dbReference type="InterPro" id="IPR020901">
    <property type="entry name" value="Prtase_inh_Kunz-CS"/>
</dbReference>
<evidence type="ECO:0000256" key="5">
    <source>
        <dbReference type="ARBA" id="ARBA00023136"/>
    </source>
</evidence>
<dbReference type="PRINTS" id="PR00759">
    <property type="entry name" value="BASICPTASE"/>
</dbReference>
<proteinExistence type="predicted"/>
<dbReference type="RefSeq" id="XP_050518067.1">
    <property type="nucleotide sequence ID" value="XM_050662110.1"/>
</dbReference>
<dbReference type="PROSITE" id="PS00280">
    <property type="entry name" value="BPTI_KUNITZ_1"/>
    <property type="match status" value="2"/>
</dbReference>
<feature type="domain" description="BPTI/Kunitz inhibitor" evidence="10">
    <location>
        <begin position="88"/>
        <end position="138"/>
    </location>
</feature>
<dbReference type="PROSITE" id="PS50279">
    <property type="entry name" value="BPTI_KUNITZ_2"/>
    <property type="match status" value="2"/>
</dbReference>
<dbReference type="CDD" id="cd22639">
    <property type="entry name" value="Kunitz_papilin_lacunin-like"/>
    <property type="match status" value="1"/>
</dbReference>
<organism evidence="12 13">
    <name type="scientific">Diabrotica virgifera virgifera</name>
    <name type="common">western corn rootworm</name>
    <dbReference type="NCBI Taxonomy" id="50390"/>
    <lineage>
        <taxon>Eukaryota</taxon>
        <taxon>Metazoa</taxon>
        <taxon>Ecdysozoa</taxon>
        <taxon>Arthropoda</taxon>
        <taxon>Hexapoda</taxon>
        <taxon>Insecta</taxon>
        <taxon>Pterygota</taxon>
        <taxon>Neoptera</taxon>
        <taxon>Endopterygota</taxon>
        <taxon>Coleoptera</taxon>
        <taxon>Polyphaga</taxon>
        <taxon>Cucujiformia</taxon>
        <taxon>Chrysomeloidea</taxon>
        <taxon>Chrysomelidae</taxon>
        <taxon>Galerucinae</taxon>
        <taxon>Diabroticina</taxon>
        <taxon>Diabroticites</taxon>
        <taxon>Diabrotica</taxon>
    </lineage>
</organism>
<dbReference type="InterPro" id="IPR050958">
    <property type="entry name" value="Cell_Adh-Cytoskel_Orgn"/>
</dbReference>
<evidence type="ECO:0000256" key="3">
    <source>
        <dbReference type="ARBA" id="ARBA00022729"/>
    </source>
</evidence>
<dbReference type="SUPFAM" id="SSF48726">
    <property type="entry name" value="Immunoglobulin"/>
    <property type="match status" value="5"/>
</dbReference>
<dbReference type="GeneID" id="114341322"/>
<feature type="domain" description="BPTI/Kunitz inhibitor" evidence="10">
    <location>
        <begin position="29"/>
        <end position="79"/>
    </location>
</feature>
<evidence type="ECO:0000256" key="1">
    <source>
        <dbReference type="ARBA" id="ARBA00004167"/>
    </source>
</evidence>
<keyword evidence="5" id="KW-0472">Membrane</keyword>
<protein>
    <recommendedName>
        <fullName evidence="14">Papilin-like</fullName>
    </recommendedName>
</protein>
<dbReference type="InterPro" id="IPR003598">
    <property type="entry name" value="Ig_sub2"/>
</dbReference>
<evidence type="ECO:0000256" key="8">
    <source>
        <dbReference type="ARBA" id="ARBA00023319"/>
    </source>
</evidence>